<dbReference type="RefSeq" id="WP_239093218.1">
    <property type="nucleotide sequence ID" value="NZ_BOMC01000059.1"/>
</dbReference>
<proteinExistence type="predicted"/>
<evidence type="ECO:0000313" key="2">
    <source>
        <dbReference type="EMBL" id="MBB4696434.1"/>
    </source>
</evidence>
<comment type="caution">
    <text evidence="2">The sequence shown here is derived from an EMBL/GenBank/DDBJ whole genome shotgun (WGS) entry which is preliminary data.</text>
</comment>
<organism evidence="2 3">
    <name type="scientific">Paractinoplanes abujensis</name>
    <dbReference type="NCBI Taxonomy" id="882441"/>
    <lineage>
        <taxon>Bacteria</taxon>
        <taxon>Bacillati</taxon>
        <taxon>Actinomycetota</taxon>
        <taxon>Actinomycetes</taxon>
        <taxon>Micromonosporales</taxon>
        <taxon>Micromonosporaceae</taxon>
        <taxon>Paractinoplanes</taxon>
    </lineage>
</organism>
<feature type="transmembrane region" description="Helical" evidence="1">
    <location>
        <begin position="94"/>
        <end position="114"/>
    </location>
</feature>
<evidence type="ECO:0000256" key="1">
    <source>
        <dbReference type="SAM" id="Phobius"/>
    </source>
</evidence>
<dbReference type="AlphaFoldDB" id="A0A7W7CXD8"/>
<name>A0A7W7CXD8_9ACTN</name>
<reference evidence="2 3" key="1">
    <citation type="submission" date="2020-08" db="EMBL/GenBank/DDBJ databases">
        <title>Sequencing the genomes of 1000 actinobacteria strains.</title>
        <authorList>
            <person name="Klenk H.-P."/>
        </authorList>
    </citation>
    <scope>NUCLEOTIDE SEQUENCE [LARGE SCALE GENOMIC DNA]</scope>
    <source>
        <strain evidence="2 3">DSM 45518</strain>
    </source>
</reference>
<accession>A0A7W7CXD8</accession>
<dbReference type="Proteomes" id="UP000542742">
    <property type="component" value="Unassembled WGS sequence"/>
</dbReference>
<feature type="transmembrane region" description="Helical" evidence="1">
    <location>
        <begin position="37"/>
        <end position="55"/>
    </location>
</feature>
<keyword evidence="1" id="KW-1133">Transmembrane helix</keyword>
<keyword evidence="1" id="KW-0472">Membrane</keyword>
<gene>
    <name evidence="2" type="ORF">BKA14_006582</name>
</gene>
<feature type="transmembrane region" description="Helical" evidence="1">
    <location>
        <begin position="62"/>
        <end position="82"/>
    </location>
</feature>
<protein>
    <submittedName>
        <fullName evidence="2">Uncharacterized protein</fullName>
    </submittedName>
</protein>
<keyword evidence="3" id="KW-1185">Reference proteome</keyword>
<evidence type="ECO:0000313" key="3">
    <source>
        <dbReference type="Proteomes" id="UP000542742"/>
    </source>
</evidence>
<dbReference type="EMBL" id="JACHMF010000001">
    <property type="protein sequence ID" value="MBB4696434.1"/>
    <property type="molecule type" value="Genomic_DNA"/>
</dbReference>
<keyword evidence="1" id="KW-0812">Transmembrane</keyword>
<sequence>MPLLVVRAAAVVFAYGTVVHVFQLVTGGYPGLPGWLAAYFVSLTVLDALAVLLLLCRPVAGLYVGGFILVTDALANFYANYVVDTAPGVTAGRIGQAVITLLAVGLVALTPATVRALRRR</sequence>